<dbReference type="Gene3D" id="3.40.50.1820">
    <property type="entry name" value="alpha/beta hydrolase"/>
    <property type="match status" value="1"/>
</dbReference>
<dbReference type="RefSeq" id="WP_079731442.1">
    <property type="nucleotide sequence ID" value="NZ_FVZE01000007.1"/>
</dbReference>
<dbReference type="SUPFAM" id="SSF53474">
    <property type="entry name" value="alpha/beta-Hydrolases"/>
    <property type="match status" value="1"/>
</dbReference>
<evidence type="ECO:0000259" key="1">
    <source>
        <dbReference type="Pfam" id="PF02129"/>
    </source>
</evidence>
<dbReference type="Pfam" id="PF02129">
    <property type="entry name" value="Peptidase_S15"/>
    <property type="match status" value="1"/>
</dbReference>
<evidence type="ECO:0000313" key="2">
    <source>
        <dbReference type="EMBL" id="SLK07917.1"/>
    </source>
</evidence>
<organism evidence="2 3">
    <name type="scientific">Novosphingobium mathurense</name>
    <dbReference type="NCBI Taxonomy" id="428990"/>
    <lineage>
        <taxon>Bacteria</taxon>
        <taxon>Pseudomonadati</taxon>
        <taxon>Pseudomonadota</taxon>
        <taxon>Alphaproteobacteria</taxon>
        <taxon>Sphingomonadales</taxon>
        <taxon>Sphingomonadaceae</taxon>
        <taxon>Novosphingobium</taxon>
    </lineage>
</organism>
<keyword evidence="3" id="KW-1185">Reference proteome</keyword>
<dbReference type="Proteomes" id="UP000190989">
    <property type="component" value="Unassembled WGS sequence"/>
</dbReference>
<name>A0A1U6IIU5_9SPHN</name>
<dbReference type="GO" id="GO:0016787">
    <property type="term" value="F:hydrolase activity"/>
    <property type="evidence" value="ECO:0007669"/>
    <property type="project" value="InterPro"/>
</dbReference>
<proteinExistence type="predicted"/>
<dbReference type="InterPro" id="IPR000383">
    <property type="entry name" value="Xaa-Pro-like_dom"/>
</dbReference>
<dbReference type="PANTHER" id="PTHR47751:SF2">
    <property type="entry name" value="DLTD N-TERMINAL DOMAIN PROTEIN (AFU_ORTHOLOGUE AFUA_8G00380)-RELATED"/>
    <property type="match status" value="1"/>
</dbReference>
<dbReference type="PANTHER" id="PTHR47751">
    <property type="entry name" value="SUPERFAMILY HYDROLASE, PUTATIVE (AFU_ORTHOLOGUE AFUA_2G16580)-RELATED"/>
    <property type="match status" value="1"/>
</dbReference>
<accession>A0A1U6IIU5</accession>
<dbReference type="STRING" id="428990.SAMN06295987_10786"/>
<dbReference type="EMBL" id="FVZE01000007">
    <property type="protein sequence ID" value="SLK07917.1"/>
    <property type="molecule type" value="Genomic_DNA"/>
</dbReference>
<reference evidence="3" key="1">
    <citation type="submission" date="2017-02" db="EMBL/GenBank/DDBJ databases">
        <authorList>
            <person name="Varghese N."/>
            <person name="Submissions S."/>
        </authorList>
    </citation>
    <scope>NUCLEOTIDE SEQUENCE [LARGE SCALE GENOMIC DNA]</scope>
    <source>
        <strain evidence="3">SM117</strain>
    </source>
</reference>
<dbReference type="AlphaFoldDB" id="A0A1U6IIU5"/>
<evidence type="ECO:0000313" key="3">
    <source>
        <dbReference type="Proteomes" id="UP000190989"/>
    </source>
</evidence>
<dbReference type="InterPro" id="IPR051411">
    <property type="entry name" value="Polyketide_trans_af380"/>
</dbReference>
<gene>
    <name evidence="2" type="ORF">SAMN06295987_10786</name>
</gene>
<sequence>MAHEVRQEIITFESCGERCAGTLFLPADQQNAPYVPIVMGAGFTGVRQMIEEFAIHFAKRGYAALTIDYRHFGESEGQPRQFLSPWREVEDYRNAMTWCENRAELDGDRICVWGSSFAGGIVLAVGGLDRRARAVISQVPVINGHNWLRDMRTLAQWEDLLLRLEDDRRIRAAGGEGGTIPSAADVSQGEDGAICDPGGAYFMSTLEQTYPTLKAKVTLSSLDEIITFGSDHFVQYIGPRPLLMIGVEGWDVVHSHEEVLRTYQLAREPKRIELLPYDQLGVSYGAGLLHAADTAVDFLEEVLPIGSRKGARIGRTSF</sequence>
<dbReference type="Gene3D" id="1.10.10.800">
    <property type="match status" value="1"/>
</dbReference>
<dbReference type="InterPro" id="IPR029058">
    <property type="entry name" value="AB_hydrolase_fold"/>
</dbReference>
<feature type="domain" description="Xaa-Pro dipeptidyl-peptidase-like" evidence="1">
    <location>
        <begin position="50"/>
        <end position="179"/>
    </location>
</feature>
<protein>
    <recommendedName>
        <fullName evidence="1">Xaa-Pro dipeptidyl-peptidase-like domain-containing protein</fullName>
    </recommendedName>
</protein>